<reference evidence="1 2" key="1">
    <citation type="submission" date="2020-08" db="EMBL/GenBank/DDBJ databases">
        <title>Streptomyces sp. PSKA01 genome sequencing and assembly.</title>
        <authorList>
            <person name="Mandal S."/>
            <person name="Maiti P.K."/>
            <person name="Das P."/>
        </authorList>
    </citation>
    <scope>NUCLEOTIDE SEQUENCE [LARGE SCALE GENOMIC DNA]</scope>
    <source>
        <strain evidence="1 2">PSKA01</strain>
    </source>
</reference>
<proteinExistence type="predicted"/>
<evidence type="ECO:0000313" key="1">
    <source>
        <dbReference type="EMBL" id="MBC2902200.1"/>
    </source>
</evidence>
<dbReference type="AlphaFoldDB" id="A0A7X1MB19"/>
<gene>
    <name evidence="1" type="ORF">H4N64_11370</name>
</gene>
<evidence type="ECO:0000313" key="2">
    <source>
        <dbReference type="Proteomes" id="UP000584670"/>
    </source>
</evidence>
<sequence length="76" mass="7702">MTIILAAAADIAVGNHARSPARWTPRGIGDTSIGELTSTEAGRGFLVTDFIGPELPVVLALAADGGLPGPHLAREA</sequence>
<name>A0A7X1MB19_9ACTN</name>
<dbReference type="RefSeq" id="WP_186282101.1">
    <property type="nucleotide sequence ID" value="NZ_JACMSF010000009.1"/>
</dbReference>
<comment type="caution">
    <text evidence="1">The sequence shown here is derived from an EMBL/GenBank/DDBJ whole genome shotgun (WGS) entry which is preliminary data.</text>
</comment>
<protein>
    <submittedName>
        <fullName evidence="1">Uncharacterized protein</fullName>
    </submittedName>
</protein>
<keyword evidence="2" id="KW-1185">Reference proteome</keyword>
<organism evidence="1 2">
    <name type="scientific">Streptomyces cupreus</name>
    <dbReference type="NCBI Taxonomy" id="2759956"/>
    <lineage>
        <taxon>Bacteria</taxon>
        <taxon>Bacillati</taxon>
        <taxon>Actinomycetota</taxon>
        <taxon>Actinomycetes</taxon>
        <taxon>Kitasatosporales</taxon>
        <taxon>Streptomycetaceae</taxon>
        <taxon>Streptomyces</taxon>
    </lineage>
</organism>
<dbReference type="EMBL" id="JACMSF010000009">
    <property type="protein sequence ID" value="MBC2902200.1"/>
    <property type="molecule type" value="Genomic_DNA"/>
</dbReference>
<dbReference type="Proteomes" id="UP000584670">
    <property type="component" value="Unassembled WGS sequence"/>
</dbReference>
<accession>A0A7X1MB19</accession>